<comment type="caution">
    <text evidence="1">The sequence shown here is derived from an EMBL/GenBank/DDBJ whole genome shotgun (WGS) entry which is preliminary data.</text>
</comment>
<dbReference type="GO" id="GO:0016740">
    <property type="term" value="F:transferase activity"/>
    <property type="evidence" value="ECO:0007669"/>
    <property type="project" value="UniProtKB-KW"/>
</dbReference>
<dbReference type="EMBL" id="AMSI01000005">
    <property type="protein sequence ID" value="EKF42791.1"/>
    <property type="molecule type" value="Genomic_DNA"/>
</dbReference>
<proteinExistence type="predicted"/>
<reference evidence="1 2" key="1">
    <citation type="journal article" date="2012" name="J. Bacteriol.">
        <title>Genome Sequence of Nitratireductor indicus Type Strain C115.</title>
        <authorList>
            <person name="Lai Q."/>
            <person name="Li G."/>
            <person name="Yu Z."/>
            <person name="Shao Z."/>
        </authorList>
    </citation>
    <scope>NUCLEOTIDE SEQUENCE [LARGE SCALE GENOMIC DNA]</scope>
    <source>
        <strain evidence="1 2">C115</strain>
    </source>
</reference>
<keyword evidence="1" id="KW-0808">Transferase</keyword>
<protein>
    <submittedName>
        <fullName evidence="1">Prolipoprotein diacylglyceryltransferase</fullName>
    </submittedName>
</protein>
<accession>K2P639</accession>
<name>K2P639_9HYPH</name>
<organism evidence="1 2">
    <name type="scientific">Nitratireductor indicus C115</name>
    <dbReference type="NCBI Taxonomy" id="1231190"/>
    <lineage>
        <taxon>Bacteria</taxon>
        <taxon>Pseudomonadati</taxon>
        <taxon>Pseudomonadota</taxon>
        <taxon>Alphaproteobacteria</taxon>
        <taxon>Hyphomicrobiales</taxon>
        <taxon>Phyllobacteriaceae</taxon>
        <taxon>Nitratireductor</taxon>
    </lineage>
</organism>
<dbReference type="Proteomes" id="UP000007374">
    <property type="component" value="Unassembled WGS sequence"/>
</dbReference>
<evidence type="ECO:0000313" key="2">
    <source>
        <dbReference type="Proteomes" id="UP000007374"/>
    </source>
</evidence>
<evidence type="ECO:0000313" key="1">
    <source>
        <dbReference type="EMBL" id="EKF42791.1"/>
    </source>
</evidence>
<dbReference type="AlphaFoldDB" id="K2P639"/>
<dbReference type="eggNOG" id="ENOG50347BE">
    <property type="taxonomic scope" value="Bacteria"/>
</dbReference>
<keyword evidence="2" id="KW-1185">Reference proteome</keyword>
<keyword evidence="1" id="KW-0449">Lipoprotein</keyword>
<sequence length="258" mass="28746">MACCPRRASFRFRPKAALRLPPSESGLCRFFLVLTRGKDLVDQTEIECFVSGHEVIAVERVLDGFVLLARVLDIDLVQPALQLDDILGMALDVGGLTLEAARRLMNHDARIGRRKAHILMAGAQKQRAHGGRLSDAQGRDRRTDELHRVVNRHARGDDTAGRIDVEGDLLLRVLRLEEEKLRADQRGHAVLYGTGQEDDALLQETRKDVVSPLAPVRLLDDHGHQIHGCIDGIRHKAPFSVWNCVPASGARATCRNRF</sequence>
<gene>
    <name evidence="1" type="ORF">NA8A_08989</name>
</gene>